<comment type="subcellular location">
    <subcellularLocation>
        <location evidence="5">Cytoplasm</location>
        <location evidence="5">Cytoskeleton</location>
        <location evidence="5">Microtubule organizing center</location>
    </subcellularLocation>
</comment>
<comment type="caution">
    <text evidence="7">The sequence shown here is derived from an EMBL/GenBank/DDBJ whole genome shotgun (WGS) entry which is preliminary data.</text>
</comment>
<dbReference type="InterPro" id="IPR007259">
    <property type="entry name" value="GCP"/>
</dbReference>
<accession>A0AAD6VT06</accession>
<dbReference type="GO" id="GO:0043015">
    <property type="term" value="F:gamma-tubulin binding"/>
    <property type="evidence" value="ECO:0007669"/>
    <property type="project" value="InterPro"/>
</dbReference>
<proteinExistence type="inferred from homology"/>
<dbReference type="PANTHER" id="PTHR19302">
    <property type="entry name" value="GAMMA TUBULIN COMPLEX PROTEIN"/>
    <property type="match status" value="1"/>
</dbReference>
<evidence type="ECO:0000259" key="6">
    <source>
        <dbReference type="Pfam" id="PF04130"/>
    </source>
</evidence>
<evidence type="ECO:0000256" key="5">
    <source>
        <dbReference type="RuleBase" id="RU363050"/>
    </source>
</evidence>
<keyword evidence="8" id="KW-1185">Reference proteome</keyword>
<evidence type="ECO:0000313" key="7">
    <source>
        <dbReference type="EMBL" id="KAJ7221678.1"/>
    </source>
</evidence>
<gene>
    <name evidence="7" type="ORF">GGX14DRAFT_388814</name>
</gene>
<evidence type="ECO:0000313" key="8">
    <source>
        <dbReference type="Proteomes" id="UP001219525"/>
    </source>
</evidence>
<dbReference type="GO" id="GO:0044732">
    <property type="term" value="C:mitotic spindle pole body"/>
    <property type="evidence" value="ECO:0007669"/>
    <property type="project" value="TreeGrafter"/>
</dbReference>
<name>A0AAD6VT06_9AGAR</name>
<dbReference type="EMBL" id="JARJCW010000008">
    <property type="protein sequence ID" value="KAJ7221678.1"/>
    <property type="molecule type" value="Genomic_DNA"/>
</dbReference>
<dbReference type="GO" id="GO:0051011">
    <property type="term" value="F:microtubule minus-end binding"/>
    <property type="evidence" value="ECO:0007669"/>
    <property type="project" value="TreeGrafter"/>
</dbReference>
<sequence length="380" mass="42267">MGGEVLTIIYEDMSGDPTANTLYGTLLHAAGKPRSFVMARRSPHRQSAGKLVYLRLEIRRDSSHSMDEELTLDDEKFYVFVEDAYTQIVLCCNCYSAISSSFRVSRPSRYTSSYHNQLRKTAKSASIIKLQSLLDLALNTDSQGDDTLFREEVKVTMATSGLYEWLLNVVNVSGVIDGEESEPEAHYQEQKKEKDDKKPMLVTVGNVDRAEDDILAYTTASPPGAGAMASPRVPPTGLHALSRTADSRPEPNRRALEGKLANVTTVDKLLRDHVHVLDTCLKECMLTSSELLRAYSRLFVTCSTFALYKSSFTKYANQAIAASETPDGHQAMSKRWEFLGKFETNFNHQSLVHLADFYASSENVSLLPLVVRLNSVKTGA</sequence>
<feature type="domain" description="Gamma tubulin complex component C-terminal" evidence="6">
    <location>
        <begin position="251"/>
        <end position="374"/>
    </location>
</feature>
<dbReference type="GO" id="GO:0051225">
    <property type="term" value="P:spindle assembly"/>
    <property type="evidence" value="ECO:0007669"/>
    <property type="project" value="TreeGrafter"/>
</dbReference>
<dbReference type="GO" id="GO:0000278">
    <property type="term" value="P:mitotic cell cycle"/>
    <property type="evidence" value="ECO:0007669"/>
    <property type="project" value="TreeGrafter"/>
</dbReference>
<dbReference type="AlphaFoldDB" id="A0AAD6VT06"/>
<dbReference type="GO" id="GO:0051321">
    <property type="term" value="P:meiotic cell cycle"/>
    <property type="evidence" value="ECO:0007669"/>
    <property type="project" value="TreeGrafter"/>
</dbReference>
<dbReference type="GO" id="GO:0007020">
    <property type="term" value="P:microtubule nucleation"/>
    <property type="evidence" value="ECO:0007669"/>
    <property type="project" value="InterPro"/>
</dbReference>
<dbReference type="PANTHER" id="PTHR19302:SF13">
    <property type="entry name" value="GAMMA-TUBULIN COMPLEX COMPONENT 2"/>
    <property type="match status" value="1"/>
</dbReference>
<keyword evidence="2 5" id="KW-0963">Cytoplasm</keyword>
<dbReference type="Pfam" id="PF04130">
    <property type="entry name" value="GCP_C_terminal"/>
    <property type="match status" value="1"/>
</dbReference>
<organism evidence="7 8">
    <name type="scientific">Mycena pura</name>
    <dbReference type="NCBI Taxonomy" id="153505"/>
    <lineage>
        <taxon>Eukaryota</taxon>
        <taxon>Fungi</taxon>
        <taxon>Dikarya</taxon>
        <taxon>Basidiomycota</taxon>
        <taxon>Agaricomycotina</taxon>
        <taxon>Agaricomycetes</taxon>
        <taxon>Agaricomycetidae</taxon>
        <taxon>Agaricales</taxon>
        <taxon>Marasmiineae</taxon>
        <taxon>Mycenaceae</taxon>
        <taxon>Mycena</taxon>
    </lineage>
</organism>
<dbReference type="Gene3D" id="1.20.120.1900">
    <property type="entry name" value="Gamma-tubulin complex, C-terminal domain"/>
    <property type="match status" value="1"/>
</dbReference>
<evidence type="ECO:0000256" key="1">
    <source>
        <dbReference type="ARBA" id="ARBA00010337"/>
    </source>
</evidence>
<reference evidence="7" key="1">
    <citation type="submission" date="2023-03" db="EMBL/GenBank/DDBJ databases">
        <title>Massive genome expansion in bonnet fungi (Mycena s.s.) driven by repeated elements and novel gene families across ecological guilds.</title>
        <authorList>
            <consortium name="Lawrence Berkeley National Laboratory"/>
            <person name="Harder C.B."/>
            <person name="Miyauchi S."/>
            <person name="Viragh M."/>
            <person name="Kuo A."/>
            <person name="Thoen E."/>
            <person name="Andreopoulos B."/>
            <person name="Lu D."/>
            <person name="Skrede I."/>
            <person name="Drula E."/>
            <person name="Henrissat B."/>
            <person name="Morin E."/>
            <person name="Kohler A."/>
            <person name="Barry K."/>
            <person name="LaButti K."/>
            <person name="Morin E."/>
            <person name="Salamov A."/>
            <person name="Lipzen A."/>
            <person name="Mereny Z."/>
            <person name="Hegedus B."/>
            <person name="Baldrian P."/>
            <person name="Stursova M."/>
            <person name="Weitz H."/>
            <person name="Taylor A."/>
            <person name="Grigoriev I.V."/>
            <person name="Nagy L.G."/>
            <person name="Martin F."/>
            <person name="Kauserud H."/>
        </authorList>
    </citation>
    <scope>NUCLEOTIDE SEQUENCE</scope>
    <source>
        <strain evidence="7">9144</strain>
    </source>
</reference>
<dbReference type="GO" id="GO:0000922">
    <property type="term" value="C:spindle pole"/>
    <property type="evidence" value="ECO:0007669"/>
    <property type="project" value="InterPro"/>
</dbReference>
<dbReference type="Proteomes" id="UP001219525">
    <property type="component" value="Unassembled WGS sequence"/>
</dbReference>
<dbReference type="GO" id="GO:0005874">
    <property type="term" value="C:microtubule"/>
    <property type="evidence" value="ECO:0007669"/>
    <property type="project" value="UniProtKB-KW"/>
</dbReference>
<dbReference type="InterPro" id="IPR042241">
    <property type="entry name" value="GCP_C_sf"/>
</dbReference>
<dbReference type="GO" id="GO:0031122">
    <property type="term" value="P:cytoplasmic microtubule organization"/>
    <property type="evidence" value="ECO:0007669"/>
    <property type="project" value="TreeGrafter"/>
</dbReference>
<evidence type="ECO:0000256" key="2">
    <source>
        <dbReference type="ARBA" id="ARBA00022490"/>
    </source>
</evidence>
<protein>
    <recommendedName>
        <fullName evidence="5">Spindle pole body component</fullName>
    </recommendedName>
</protein>
<keyword evidence="3 5" id="KW-0493">Microtubule</keyword>
<dbReference type="InterPro" id="IPR040457">
    <property type="entry name" value="GCP_C"/>
</dbReference>
<keyword evidence="4 5" id="KW-0206">Cytoskeleton</keyword>
<comment type="similarity">
    <text evidence="1 5">Belongs to the TUBGCP family.</text>
</comment>
<evidence type="ECO:0000256" key="3">
    <source>
        <dbReference type="ARBA" id="ARBA00022701"/>
    </source>
</evidence>
<dbReference type="GO" id="GO:0000930">
    <property type="term" value="C:gamma-tubulin complex"/>
    <property type="evidence" value="ECO:0007669"/>
    <property type="project" value="TreeGrafter"/>
</dbReference>
<evidence type="ECO:0000256" key="4">
    <source>
        <dbReference type="ARBA" id="ARBA00023212"/>
    </source>
</evidence>